<dbReference type="PROSITE" id="PS00211">
    <property type="entry name" value="ABC_TRANSPORTER_1"/>
    <property type="match status" value="1"/>
</dbReference>
<evidence type="ECO:0000313" key="10">
    <source>
        <dbReference type="Proteomes" id="UP000199280"/>
    </source>
</evidence>
<keyword evidence="3" id="KW-0547">Nucleotide-binding</keyword>
<comment type="similarity">
    <text evidence="1">Belongs to the ABC transporter superfamily.</text>
</comment>
<evidence type="ECO:0000313" key="8">
    <source>
        <dbReference type="EMBL" id="SEJ60690.1"/>
    </source>
</evidence>
<dbReference type="Gene3D" id="3.40.50.300">
    <property type="entry name" value="P-loop containing nucleotide triphosphate hydrolases"/>
    <property type="match status" value="1"/>
</dbReference>
<dbReference type="AlphaFoldDB" id="A0A143YB40"/>
<dbReference type="SMART" id="SM00382">
    <property type="entry name" value="AAA"/>
    <property type="match status" value="1"/>
</dbReference>
<dbReference type="Proteomes" id="UP000076878">
    <property type="component" value="Unassembled WGS sequence"/>
</dbReference>
<keyword evidence="5" id="KW-0029">Amino-acid transport</keyword>
<dbReference type="InterPro" id="IPR052156">
    <property type="entry name" value="BCAA_Transport_ATP-bd_LivF"/>
</dbReference>
<organism evidence="7 9">
    <name type="scientific">Trichococcus ilyis</name>
    <dbReference type="NCBI Taxonomy" id="640938"/>
    <lineage>
        <taxon>Bacteria</taxon>
        <taxon>Bacillati</taxon>
        <taxon>Bacillota</taxon>
        <taxon>Bacilli</taxon>
        <taxon>Lactobacillales</taxon>
        <taxon>Carnobacteriaceae</taxon>
        <taxon>Trichococcus</taxon>
    </lineage>
</organism>
<evidence type="ECO:0000256" key="2">
    <source>
        <dbReference type="ARBA" id="ARBA00022448"/>
    </source>
</evidence>
<keyword evidence="10" id="KW-1185">Reference proteome</keyword>
<dbReference type="EMBL" id="FJNB01000002">
    <property type="protein sequence ID" value="CZQ84527.1"/>
    <property type="molecule type" value="Genomic_DNA"/>
</dbReference>
<protein>
    <submittedName>
        <fullName evidence="7">Abc transporter</fullName>
    </submittedName>
    <submittedName>
        <fullName evidence="8">Branched-chain amino acid transport system ATP-binding protein</fullName>
    </submittedName>
</protein>
<dbReference type="PROSITE" id="PS50893">
    <property type="entry name" value="ABC_TRANSPORTER_2"/>
    <property type="match status" value="1"/>
</dbReference>
<dbReference type="GO" id="GO:0015807">
    <property type="term" value="P:L-amino acid transport"/>
    <property type="evidence" value="ECO:0007669"/>
    <property type="project" value="TreeGrafter"/>
</dbReference>
<dbReference type="InterPro" id="IPR030660">
    <property type="entry name" value="ABC_branched_ATPase_LivF/BraG"/>
</dbReference>
<dbReference type="InterPro" id="IPR003593">
    <property type="entry name" value="AAA+_ATPase"/>
</dbReference>
<evidence type="ECO:0000313" key="9">
    <source>
        <dbReference type="Proteomes" id="UP000076878"/>
    </source>
</evidence>
<evidence type="ECO:0000256" key="4">
    <source>
        <dbReference type="ARBA" id="ARBA00022840"/>
    </source>
</evidence>
<keyword evidence="2" id="KW-0813">Transport</keyword>
<sequence>MLKVKNLSVHYGMIQAIKDISFEVNEGEIVTLIGANGAGKSTILRTISGLVKPSSGEIEYLGNPIHNVATRKIVEQGIAQVPEGRHVFKGLTVQENLDLGSFTRKDKQNLAGDLEAVFERFPILRERKNQDAATLSGGEQQMLAMGRALMTKPKLLLLDEPSMGLAPIFIKEIFHIIQDIQKQGTTILLIEQNANVALQIANRGYVLETGNIVLTGTGEELLASDEVQKAYLGG</sequence>
<evidence type="ECO:0000313" key="7">
    <source>
        <dbReference type="EMBL" id="CZQ84527.1"/>
    </source>
</evidence>
<accession>A0A143YB40</accession>
<feature type="domain" description="ABC transporter" evidence="6">
    <location>
        <begin position="2"/>
        <end position="234"/>
    </location>
</feature>
<dbReference type="GO" id="GO:0005524">
    <property type="term" value="F:ATP binding"/>
    <property type="evidence" value="ECO:0007669"/>
    <property type="project" value="UniProtKB-KW"/>
</dbReference>
<dbReference type="InterPro" id="IPR003439">
    <property type="entry name" value="ABC_transporter-like_ATP-bd"/>
</dbReference>
<gene>
    <name evidence="8" type="ORF">SAMN05216375_11914</name>
    <name evidence="7" type="ORF">TR210_366</name>
</gene>
<evidence type="ECO:0000256" key="1">
    <source>
        <dbReference type="ARBA" id="ARBA00005417"/>
    </source>
</evidence>
<evidence type="ECO:0000256" key="3">
    <source>
        <dbReference type="ARBA" id="ARBA00022741"/>
    </source>
</evidence>
<dbReference type="InterPro" id="IPR027417">
    <property type="entry name" value="P-loop_NTPase"/>
</dbReference>
<dbReference type="EMBL" id="FNYT01000019">
    <property type="protein sequence ID" value="SEJ60690.1"/>
    <property type="molecule type" value="Genomic_DNA"/>
</dbReference>
<evidence type="ECO:0000259" key="6">
    <source>
        <dbReference type="PROSITE" id="PS50893"/>
    </source>
</evidence>
<dbReference type="STRING" id="640938.TR210_366"/>
<proteinExistence type="inferred from homology"/>
<dbReference type="PANTHER" id="PTHR43820">
    <property type="entry name" value="HIGH-AFFINITY BRANCHED-CHAIN AMINO ACID TRANSPORT ATP-BINDING PROTEIN LIVF"/>
    <property type="match status" value="1"/>
</dbReference>
<dbReference type="CDD" id="cd03224">
    <property type="entry name" value="ABC_TM1139_LivF_branched"/>
    <property type="match status" value="1"/>
</dbReference>
<dbReference type="Proteomes" id="UP000199280">
    <property type="component" value="Unassembled WGS sequence"/>
</dbReference>
<dbReference type="PIRSF" id="PIRSF039137">
    <property type="entry name" value="ABC_branched_ATPase"/>
    <property type="match status" value="1"/>
</dbReference>
<reference evidence="8 10" key="2">
    <citation type="submission" date="2016-10" db="EMBL/GenBank/DDBJ databases">
        <authorList>
            <person name="Varghese N."/>
            <person name="Submissions S."/>
        </authorList>
    </citation>
    <scope>NUCLEOTIDE SEQUENCE [LARGE SCALE GENOMIC DNA]</scope>
    <source>
        <strain evidence="8 10">DSM 22150</strain>
    </source>
</reference>
<keyword evidence="4 8" id="KW-0067">ATP-binding</keyword>
<dbReference type="InterPro" id="IPR017871">
    <property type="entry name" value="ABC_transporter-like_CS"/>
</dbReference>
<reference evidence="7 9" key="1">
    <citation type="submission" date="2016-02" db="EMBL/GenBank/DDBJ databases">
        <authorList>
            <person name="Wen L."/>
            <person name="He K."/>
            <person name="Yang H."/>
        </authorList>
    </citation>
    <scope>NUCLEOTIDE SEQUENCE [LARGE SCALE GENOMIC DNA]</scope>
    <source>
        <strain evidence="7">Trichococcus_R210</strain>
    </source>
</reference>
<dbReference type="PANTHER" id="PTHR43820:SF4">
    <property type="entry name" value="HIGH-AFFINITY BRANCHED-CHAIN AMINO ACID TRANSPORT ATP-BINDING PROTEIN LIVF"/>
    <property type="match status" value="1"/>
</dbReference>
<dbReference type="SUPFAM" id="SSF52540">
    <property type="entry name" value="P-loop containing nucleoside triphosphate hydrolases"/>
    <property type="match status" value="1"/>
</dbReference>
<name>A0A143YB40_9LACT</name>
<dbReference type="Pfam" id="PF00005">
    <property type="entry name" value="ABC_tran"/>
    <property type="match status" value="1"/>
</dbReference>
<dbReference type="GO" id="GO:0016887">
    <property type="term" value="F:ATP hydrolysis activity"/>
    <property type="evidence" value="ECO:0007669"/>
    <property type="project" value="InterPro"/>
</dbReference>
<evidence type="ECO:0000256" key="5">
    <source>
        <dbReference type="ARBA" id="ARBA00022970"/>
    </source>
</evidence>
<dbReference type="GO" id="GO:0015658">
    <property type="term" value="F:branched-chain amino acid transmembrane transporter activity"/>
    <property type="evidence" value="ECO:0007669"/>
    <property type="project" value="InterPro"/>
</dbReference>